<evidence type="ECO:0000256" key="2">
    <source>
        <dbReference type="SAM" id="SignalP"/>
    </source>
</evidence>
<evidence type="ECO:0000259" key="3">
    <source>
        <dbReference type="Pfam" id="PF00496"/>
    </source>
</evidence>
<dbReference type="InterPro" id="IPR030678">
    <property type="entry name" value="Peptide/Ni-bd"/>
</dbReference>
<keyword evidence="1 2" id="KW-0732">Signal</keyword>
<dbReference type="GO" id="GO:0042884">
    <property type="term" value="P:microcin transport"/>
    <property type="evidence" value="ECO:0007669"/>
    <property type="project" value="TreeGrafter"/>
</dbReference>
<feature type="chain" id="PRO_5021188371" evidence="2">
    <location>
        <begin position="32"/>
        <end position="617"/>
    </location>
</feature>
<dbReference type="InterPro" id="IPR000914">
    <property type="entry name" value="SBP_5_dom"/>
</dbReference>
<dbReference type="GO" id="GO:0030288">
    <property type="term" value="C:outer membrane-bounded periplasmic space"/>
    <property type="evidence" value="ECO:0007669"/>
    <property type="project" value="TreeGrafter"/>
</dbReference>
<dbReference type="Gene3D" id="3.10.105.10">
    <property type="entry name" value="Dipeptide-binding Protein, Domain 3"/>
    <property type="match status" value="1"/>
</dbReference>
<feature type="domain" description="Solute-binding protein family 5" evidence="3">
    <location>
        <begin position="113"/>
        <end position="520"/>
    </location>
</feature>
<keyword evidence="5" id="KW-1185">Reference proteome</keyword>
<evidence type="ECO:0000313" key="5">
    <source>
        <dbReference type="Proteomes" id="UP000297475"/>
    </source>
</evidence>
<dbReference type="OrthoDB" id="9803988at2"/>
<dbReference type="EMBL" id="SRMF01000008">
    <property type="protein sequence ID" value="TGG91555.1"/>
    <property type="molecule type" value="Genomic_DNA"/>
</dbReference>
<comment type="caution">
    <text evidence="4">The sequence shown here is derived from an EMBL/GenBank/DDBJ whole genome shotgun (WGS) entry which is preliminary data.</text>
</comment>
<feature type="signal peptide" evidence="2">
    <location>
        <begin position="1"/>
        <end position="31"/>
    </location>
</feature>
<name>A0A4Z0WCW7_9GAMM</name>
<dbReference type="PIRSF" id="PIRSF002741">
    <property type="entry name" value="MppA"/>
    <property type="match status" value="1"/>
</dbReference>
<dbReference type="RefSeq" id="WP_135484339.1">
    <property type="nucleotide sequence ID" value="NZ_SRMF01000008.1"/>
</dbReference>
<dbReference type="PANTHER" id="PTHR30290">
    <property type="entry name" value="PERIPLASMIC BINDING COMPONENT OF ABC TRANSPORTER"/>
    <property type="match status" value="1"/>
</dbReference>
<dbReference type="Proteomes" id="UP000297475">
    <property type="component" value="Unassembled WGS sequence"/>
</dbReference>
<dbReference type="SUPFAM" id="SSF53850">
    <property type="entry name" value="Periplasmic binding protein-like II"/>
    <property type="match status" value="1"/>
</dbReference>
<dbReference type="AlphaFoldDB" id="A0A4Z0WCW7"/>
<accession>A0A4Z0WCW7</accession>
<dbReference type="InterPro" id="IPR039424">
    <property type="entry name" value="SBP_5"/>
</dbReference>
<dbReference type="PANTHER" id="PTHR30290:SF64">
    <property type="entry name" value="ABC TRANSPORTER PERIPLASMIC BINDING PROTEIN"/>
    <property type="match status" value="1"/>
</dbReference>
<dbReference type="Gene3D" id="3.40.190.10">
    <property type="entry name" value="Periplasmic binding protein-like II"/>
    <property type="match status" value="1"/>
</dbReference>
<protein>
    <submittedName>
        <fullName evidence="4">ABC transporter substrate-binding protein</fullName>
    </submittedName>
</protein>
<reference evidence="4 5" key="1">
    <citation type="submission" date="2019-04" db="EMBL/GenBank/DDBJ databases">
        <title>Natronospirillum operosus gen. nov., sp. nov., a haloalkaliphilic satellite isolated from decaying biomass of laboratory culture of cyanobacterium Geitlerinema sp. and proposal of Natronospirillaceae fam. nov. and Saccharospirillaceae fam. nov.</title>
        <authorList>
            <person name="Kevbrin V."/>
            <person name="Boltyanskaya Y."/>
            <person name="Koziaeva V."/>
            <person name="Grouzdev D.S."/>
            <person name="Park M."/>
            <person name="Cho J."/>
        </authorList>
    </citation>
    <scope>NUCLEOTIDE SEQUENCE [LARGE SCALE GENOMIC DNA]</scope>
    <source>
        <strain evidence="4 5">G-116</strain>
    </source>
</reference>
<proteinExistence type="predicted"/>
<evidence type="ECO:0000256" key="1">
    <source>
        <dbReference type="ARBA" id="ARBA00022729"/>
    </source>
</evidence>
<dbReference type="GO" id="GO:1904680">
    <property type="term" value="F:peptide transmembrane transporter activity"/>
    <property type="evidence" value="ECO:0007669"/>
    <property type="project" value="TreeGrafter"/>
</dbReference>
<dbReference type="Pfam" id="PF00496">
    <property type="entry name" value="SBP_bac_5"/>
    <property type="match status" value="1"/>
</dbReference>
<sequence length="617" mass="71730">MFHSVRLPGHQLGTGLLVTCLMLSAAALAQATDSPEMIRTHALSILGEPKYDADFEHFDYVNPDAPQGGRIVFAAIGTYDNFNRYAQRGLAATGSTLFYDSLMTASSDEIRTYYPLVAQELEYASDYSEVTFFLNPDARHQDGEPLTAADIVFTFHKFMDEGVPFVRSQYAAVADVEALDDYTVRYTFHPDEGSRDLILRIANMPILPEHFWAERDFSEPLNEPPLGSGPYRVSRFAMGQHVEYERLEDYWARDLPAMRGTMNFDYLRYDYYRDTTVALEAFKAGEYDFRQENVARQWANDYTGRAFDRGDIVKEELPHSVPQPMQAFVFNIERDQFQDHRVRQALNYALDFEWMNRNLFFDQYERTFSYFQNTPYMAEGLPSEQELEILEPFRDQLPEAVFSEEAWRPNVTDGTGRLRAETREALGLLQEAGWELRDQRLVHSETGERFRFEMLLSSPTFERVALNIQRNVERMGIRMDIRIIDPSQFTNRLRERDFDVIANGYAANPYPSVSMQTSWHSDYIDSTWNTAGVSDPVIDALIEGIIAHQGDEDRLLAYGHAFDRVARWNFYVMPNWHSSSYMVAYWDKFDRPETRPDFDLGVSTWWYDNDRAARIRR</sequence>
<organism evidence="4 5">
    <name type="scientific">Natronospirillum operosum</name>
    <dbReference type="NCBI Taxonomy" id="2759953"/>
    <lineage>
        <taxon>Bacteria</taxon>
        <taxon>Pseudomonadati</taxon>
        <taxon>Pseudomonadota</taxon>
        <taxon>Gammaproteobacteria</taxon>
        <taxon>Oceanospirillales</taxon>
        <taxon>Natronospirillaceae</taxon>
        <taxon>Natronospirillum</taxon>
    </lineage>
</organism>
<gene>
    <name evidence="4" type="ORF">E4656_16125</name>
</gene>
<evidence type="ECO:0000313" key="4">
    <source>
        <dbReference type="EMBL" id="TGG91555.1"/>
    </source>
</evidence>
<dbReference type="GO" id="GO:0015833">
    <property type="term" value="P:peptide transport"/>
    <property type="evidence" value="ECO:0007669"/>
    <property type="project" value="TreeGrafter"/>
</dbReference>
<dbReference type="CDD" id="cd08497">
    <property type="entry name" value="MbnE-like"/>
    <property type="match status" value="1"/>
</dbReference>
<dbReference type="GO" id="GO:0043190">
    <property type="term" value="C:ATP-binding cassette (ABC) transporter complex"/>
    <property type="evidence" value="ECO:0007669"/>
    <property type="project" value="InterPro"/>
</dbReference>